<dbReference type="Proteomes" id="UP001220377">
    <property type="component" value="Chromosome"/>
</dbReference>
<keyword evidence="2" id="KW-1185">Reference proteome</keyword>
<dbReference type="PROSITE" id="PS51197">
    <property type="entry name" value="HTH_RRF2_2"/>
    <property type="match status" value="1"/>
</dbReference>
<dbReference type="RefSeq" id="WP_274260429.1">
    <property type="nucleotide sequence ID" value="NZ_CP117884.1"/>
</dbReference>
<protein>
    <submittedName>
        <fullName evidence="1">Rrf2 family transcriptional regulator</fullName>
    </submittedName>
</protein>
<dbReference type="Gene3D" id="1.10.10.10">
    <property type="entry name" value="Winged helix-like DNA-binding domain superfamily/Winged helix DNA-binding domain"/>
    <property type="match status" value="1"/>
</dbReference>
<organism evidence="1 2">
    <name type="scientific">Lacticaseibacillus pabuli</name>
    <dbReference type="NCBI Taxonomy" id="3025672"/>
    <lineage>
        <taxon>Bacteria</taxon>
        <taxon>Bacillati</taxon>
        <taxon>Bacillota</taxon>
        <taxon>Bacilli</taxon>
        <taxon>Lactobacillales</taxon>
        <taxon>Lactobacillaceae</taxon>
        <taxon>Lacticaseibacillus</taxon>
    </lineage>
</organism>
<sequence>MKFTQATNMGLHVMAHLAQPEQLAGNTGIKQLAARFNVSPTYLSKILTRLAKANLVTSVPGAKGGYHIAGQPEQISFADVIRALEGETSYQDGLDVGPGCEIMATMQRAEQQMWQYLATQRITDVTRI</sequence>
<evidence type="ECO:0000313" key="1">
    <source>
        <dbReference type="EMBL" id="WDF82753.1"/>
    </source>
</evidence>
<dbReference type="PANTHER" id="PTHR33221">
    <property type="entry name" value="WINGED HELIX-TURN-HELIX TRANSCRIPTIONAL REGULATOR, RRF2 FAMILY"/>
    <property type="match status" value="1"/>
</dbReference>
<dbReference type="SUPFAM" id="SSF46785">
    <property type="entry name" value="Winged helix' DNA-binding domain"/>
    <property type="match status" value="1"/>
</dbReference>
<dbReference type="EMBL" id="CP117884">
    <property type="protein sequence ID" value="WDF82753.1"/>
    <property type="molecule type" value="Genomic_DNA"/>
</dbReference>
<reference evidence="1 2" key="1">
    <citation type="submission" date="2023-02" db="EMBL/GenBank/DDBJ databases">
        <title>Genome sequence of Lacticaseibacillus sp. KACC 23028.</title>
        <authorList>
            <person name="Kim S."/>
            <person name="Heo J."/>
            <person name="Kwon S.-W."/>
        </authorList>
    </citation>
    <scope>NUCLEOTIDE SEQUENCE [LARGE SCALE GENOMIC DNA]</scope>
    <source>
        <strain evidence="1 2">KACC 23028</strain>
    </source>
</reference>
<dbReference type="PANTHER" id="PTHR33221:SF9">
    <property type="entry name" value="RRF2 FAMILY PROTEIN"/>
    <property type="match status" value="1"/>
</dbReference>
<evidence type="ECO:0000313" key="2">
    <source>
        <dbReference type="Proteomes" id="UP001220377"/>
    </source>
</evidence>
<proteinExistence type="predicted"/>
<dbReference type="InterPro" id="IPR036390">
    <property type="entry name" value="WH_DNA-bd_sf"/>
</dbReference>
<gene>
    <name evidence="1" type="ORF">PQ472_00505</name>
</gene>
<dbReference type="NCBIfam" id="TIGR00738">
    <property type="entry name" value="rrf2_super"/>
    <property type="match status" value="1"/>
</dbReference>
<dbReference type="InterPro" id="IPR000944">
    <property type="entry name" value="Tscrpt_reg_Rrf2"/>
</dbReference>
<accession>A0ABY7WRE3</accession>
<dbReference type="Pfam" id="PF02082">
    <property type="entry name" value="Rrf2"/>
    <property type="match status" value="1"/>
</dbReference>
<name>A0ABY7WRE3_9LACO</name>
<dbReference type="InterPro" id="IPR036388">
    <property type="entry name" value="WH-like_DNA-bd_sf"/>
</dbReference>